<dbReference type="PROSITE" id="PS51186">
    <property type="entry name" value="GNAT"/>
    <property type="match status" value="1"/>
</dbReference>
<dbReference type="Pfam" id="PF14542">
    <property type="entry name" value="Acetyltransf_CG"/>
    <property type="match status" value="1"/>
</dbReference>
<dbReference type="InterPro" id="IPR000182">
    <property type="entry name" value="GNAT_dom"/>
</dbReference>
<proteinExistence type="predicted"/>
<dbReference type="InterPro" id="IPR016181">
    <property type="entry name" value="Acyl_CoA_acyltransferase"/>
</dbReference>
<comment type="caution">
    <text evidence="3">The sequence shown here is derived from an EMBL/GenBank/DDBJ whole genome shotgun (WGS) entry which is preliminary data.</text>
</comment>
<organism evidence="3 4">
    <name type="scientific">Paucilactobacillus suebicus DSM 5007 = KCTC 3549</name>
    <dbReference type="NCBI Taxonomy" id="1423807"/>
    <lineage>
        <taxon>Bacteria</taxon>
        <taxon>Bacillati</taxon>
        <taxon>Bacillota</taxon>
        <taxon>Bacilli</taxon>
        <taxon>Lactobacillales</taxon>
        <taxon>Lactobacillaceae</taxon>
        <taxon>Paucilactobacillus</taxon>
    </lineage>
</organism>
<evidence type="ECO:0000259" key="2">
    <source>
        <dbReference type="PROSITE" id="PS51729"/>
    </source>
</evidence>
<accession>A0A0R1W032</accession>
<dbReference type="CDD" id="cd04301">
    <property type="entry name" value="NAT_SF"/>
    <property type="match status" value="1"/>
</dbReference>
<evidence type="ECO:0000259" key="1">
    <source>
        <dbReference type="PROSITE" id="PS51186"/>
    </source>
</evidence>
<dbReference type="Gene3D" id="3.40.630.30">
    <property type="match status" value="1"/>
</dbReference>
<dbReference type="AlphaFoldDB" id="A0A0R1W032"/>
<dbReference type="Proteomes" id="UP000051820">
    <property type="component" value="Unassembled WGS sequence"/>
</dbReference>
<dbReference type="STRING" id="1423807.FD16_GL001015"/>
<dbReference type="RefSeq" id="WP_010622972.1">
    <property type="nucleotide sequence ID" value="NZ_AZGF01000023.1"/>
</dbReference>
<dbReference type="InterPro" id="IPR031165">
    <property type="entry name" value="GNAT_YJDJ"/>
</dbReference>
<sequence>MNFKYEDNRIYTVDKDGTLLGEIVFPTIDEDTDTVLVERTFVNPIARGQGLAAKLVAEFYEYAKQRNLHVQLLCPYAKKAFEKHPEYQELLTDREN</sequence>
<dbReference type="eggNOG" id="COG2388">
    <property type="taxonomic scope" value="Bacteria"/>
</dbReference>
<dbReference type="OrthoDB" id="9793389at2"/>
<feature type="domain" description="N-acetyltransferase" evidence="2">
    <location>
        <begin position="3"/>
        <end position="92"/>
    </location>
</feature>
<dbReference type="GO" id="GO:0016747">
    <property type="term" value="F:acyltransferase activity, transferring groups other than amino-acyl groups"/>
    <property type="evidence" value="ECO:0007669"/>
    <property type="project" value="InterPro"/>
</dbReference>
<dbReference type="InterPro" id="IPR045057">
    <property type="entry name" value="Gcn5-rel_NAT"/>
</dbReference>
<evidence type="ECO:0000313" key="3">
    <source>
        <dbReference type="EMBL" id="KRM10981.1"/>
    </source>
</evidence>
<dbReference type="PATRIC" id="fig|1423807.3.peg.1032"/>
<dbReference type="PROSITE" id="PS51729">
    <property type="entry name" value="GNAT_YJDJ"/>
    <property type="match status" value="1"/>
</dbReference>
<evidence type="ECO:0000313" key="4">
    <source>
        <dbReference type="Proteomes" id="UP000051820"/>
    </source>
</evidence>
<name>A0A0R1W032_9LACO</name>
<dbReference type="SUPFAM" id="SSF55729">
    <property type="entry name" value="Acyl-CoA N-acyltransferases (Nat)"/>
    <property type="match status" value="1"/>
</dbReference>
<gene>
    <name evidence="3" type="ORF">FD16_GL001015</name>
</gene>
<dbReference type="PANTHER" id="PTHR31435">
    <property type="entry name" value="PROTEIN NATD1"/>
    <property type="match status" value="1"/>
</dbReference>
<feature type="domain" description="N-acetyltransferase" evidence="1">
    <location>
        <begin position="1"/>
        <end position="96"/>
    </location>
</feature>
<dbReference type="PANTHER" id="PTHR31435:SF10">
    <property type="entry name" value="BSR4717 PROTEIN"/>
    <property type="match status" value="1"/>
</dbReference>
<dbReference type="EMBL" id="AZGF01000023">
    <property type="protein sequence ID" value="KRM10981.1"/>
    <property type="molecule type" value="Genomic_DNA"/>
</dbReference>
<reference evidence="3 4" key="1">
    <citation type="journal article" date="2015" name="Genome Announc.">
        <title>Expanding the biotechnology potential of lactobacilli through comparative genomics of 213 strains and associated genera.</title>
        <authorList>
            <person name="Sun Z."/>
            <person name="Harris H.M."/>
            <person name="McCann A."/>
            <person name="Guo C."/>
            <person name="Argimon S."/>
            <person name="Zhang W."/>
            <person name="Yang X."/>
            <person name="Jeffery I.B."/>
            <person name="Cooney J.C."/>
            <person name="Kagawa T.F."/>
            <person name="Liu W."/>
            <person name="Song Y."/>
            <person name="Salvetti E."/>
            <person name="Wrobel A."/>
            <person name="Rasinkangas P."/>
            <person name="Parkhill J."/>
            <person name="Rea M.C."/>
            <person name="O'Sullivan O."/>
            <person name="Ritari J."/>
            <person name="Douillard F.P."/>
            <person name="Paul Ross R."/>
            <person name="Yang R."/>
            <person name="Briner A.E."/>
            <person name="Felis G.E."/>
            <person name="de Vos W.M."/>
            <person name="Barrangou R."/>
            <person name="Klaenhammer T.R."/>
            <person name="Caufield P.W."/>
            <person name="Cui Y."/>
            <person name="Zhang H."/>
            <person name="O'Toole P.W."/>
        </authorList>
    </citation>
    <scope>NUCLEOTIDE SEQUENCE [LARGE SCALE GENOMIC DNA]</scope>
    <source>
        <strain evidence="3 4">DSM 5007</strain>
    </source>
</reference>
<keyword evidence="4" id="KW-1185">Reference proteome</keyword>
<protein>
    <submittedName>
        <fullName evidence="3">Uncharacterized protein</fullName>
    </submittedName>
</protein>